<sequence>MEDLKFSNFIGDGTYGFVVTAWKGAQEVAVKFIFRSKIPSTAWKQDPVLGTVPTEIFYLSTLSHPNLVKLLGYYDDGKEYIIAVTELHGTSWDSANPVLQRRRYEGLRTMPRAQRVGSEGKGDLNTLSSLNAKQREMLRPRVSCDLFECIDAHDYFPERVVRHIFRQVVDVVAYLHQHNIVHRDLKDENIVIDEHYNIKLIDFGSAAEIPTATQPLFDKFLGTMDFAAPEIIEGYKYRGPEVEIWALGVLLYILVFRQIPFKSQQDTVAVNYKKPKELIDYYSGAVELYDLLDQMMVKDANRRARIEEVQSHPWMHMRT</sequence>
<feature type="binding site" evidence="3">
    <location>
        <position position="31"/>
    </location>
    <ligand>
        <name>ATP</name>
        <dbReference type="ChEBI" id="CHEBI:30616"/>
    </ligand>
</feature>
<dbReference type="Gene3D" id="3.30.200.20">
    <property type="entry name" value="Phosphorylase Kinase, domain 1"/>
    <property type="match status" value="1"/>
</dbReference>
<dbReference type="Gene3D" id="1.10.510.10">
    <property type="entry name" value="Transferase(Phosphotransferase) domain 1"/>
    <property type="match status" value="1"/>
</dbReference>
<dbReference type="PANTHER" id="PTHR24346:SF72">
    <property type="entry name" value="CAMK PROTEIN KINASE"/>
    <property type="match status" value="1"/>
</dbReference>
<dbReference type="SMART" id="SM00220">
    <property type="entry name" value="S_TKc"/>
    <property type="match status" value="1"/>
</dbReference>
<dbReference type="PROSITE" id="PS00107">
    <property type="entry name" value="PROTEIN_KINASE_ATP"/>
    <property type="match status" value="1"/>
</dbReference>
<comment type="similarity">
    <text evidence="4">Belongs to the protein kinase superfamily.</text>
</comment>
<dbReference type="InterPro" id="IPR008271">
    <property type="entry name" value="Ser/Thr_kinase_AS"/>
</dbReference>
<dbReference type="PROSITE" id="PS00108">
    <property type="entry name" value="PROTEIN_KINASE_ST"/>
    <property type="match status" value="1"/>
</dbReference>
<keyword evidence="7" id="KW-1185">Reference proteome</keyword>
<name>A0A1Y2HSW7_9FUNG</name>
<dbReference type="Proteomes" id="UP000193411">
    <property type="component" value="Unassembled WGS sequence"/>
</dbReference>
<dbReference type="STRING" id="765915.A0A1Y2HSW7"/>
<dbReference type="GO" id="GO:0005829">
    <property type="term" value="C:cytosol"/>
    <property type="evidence" value="ECO:0007669"/>
    <property type="project" value="TreeGrafter"/>
</dbReference>
<dbReference type="OrthoDB" id="10252171at2759"/>
<keyword evidence="1 3" id="KW-0547">Nucleotide-binding</keyword>
<keyword evidence="6" id="KW-0418">Kinase</keyword>
<dbReference type="AlphaFoldDB" id="A0A1Y2HSW7"/>
<dbReference type="EMBL" id="MCFL01000018">
    <property type="protein sequence ID" value="ORZ36232.1"/>
    <property type="molecule type" value="Genomic_DNA"/>
</dbReference>
<keyword evidence="6" id="KW-0808">Transferase</keyword>
<dbReference type="Pfam" id="PF00069">
    <property type="entry name" value="Pkinase"/>
    <property type="match status" value="2"/>
</dbReference>
<evidence type="ECO:0000259" key="5">
    <source>
        <dbReference type="PROSITE" id="PS50011"/>
    </source>
</evidence>
<dbReference type="GO" id="GO:0005634">
    <property type="term" value="C:nucleus"/>
    <property type="evidence" value="ECO:0007669"/>
    <property type="project" value="TreeGrafter"/>
</dbReference>
<protein>
    <submittedName>
        <fullName evidence="6">Kinase-like domain-containing protein</fullName>
    </submittedName>
</protein>
<keyword evidence="4" id="KW-0723">Serine/threonine-protein kinase</keyword>
<organism evidence="6 7">
    <name type="scientific">Catenaria anguillulae PL171</name>
    <dbReference type="NCBI Taxonomy" id="765915"/>
    <lineage>
        <taxon>Eukaryota</taxon>
        <taxon>Fungi</taxon>
        <taxon>Fungi incertae sedis</taxon>
        <taxon>Blastocladiomycota</taxon>
        <taxon>Blastocladiomycetes</taxon>
        <taxon>Blastocladiales</taxon>
        <taxon>Catenariaceae</taxon>
        <taxon>Catenaria</taxon>
    </lineage>
</organism>
<reference evidence="6 7" key="1">
    <citation type="submission" date="2016-07" db="EMBL/GenBank/DDBJ databases">
        <title>Pervasive Adenine N6-methylation of Active Genes in Fungi.</title>
        <authorList>
            <consortium name="DOE Joint Genome Institute"/>
            <person name="Mondo S.J."/>
            <person name="Dannebaum R.O."/>
            <person name="Kuo R.C."/>
            <person name="Labutti K."/>
            <person name="Haridas S."/>
            <person name="Kuo A."/>
            <person name="Salamov A."/>
            <person name="Ahrendt S.R."/>
            <person name="Lipzen A."/>
            <person name="Sullivan W."/>
            <person name="Andreopoulos W.B."/>
            <person name="Clum A."/>
            <person name="Lindquist E."/>
            <person name="Daum C."/>
            <person name="Ramamoorthy G.K."/>
            <person name="Gryganskyi A."/>
            <person name="Culley D."/>
            <person name="Magnuson J.K."/>
            <person name="James T.Y."/>
            <person name="O'Malley M.A."/>
            <person name="Stajich J.E."/>
            <person name="Spatafora J.W."/>
            <person name="Visel A."/>
            <person name="Grigoriev I.V."/>
        </authorList>
    </citation>
    <scope>NUCLEOTIDE SEQUENCE [LARGE SCALE GENOMIC DNA]</scope>
    <source>
        <strain evidence="6 7">PL171</strain>
    </source>
</reference>
<dbReference type="GO" id="GO:0004674">
    <property type="term" value="F:protein serine/threonine kinase activity"/>
    <property type="evidence" value="ECO:0007669"/>
    <property type="project" value="UniProtKB-KW"/>
</dbReference>
<dbReference type="GO" id="GO:0035556">
    <property type="term" value="P:intracellular signal transduction"/>
    <property type="evidence" value="ECO:0007669"/>
    <property type="project" value="TreeGrafter"/>
</dbReference>
<dbReference type="GO" id="GO:0045719">
    <property type="term" value="P:negative regulation of glycogen biosynthetic process"/>
    <property type="evidence" value="ECO:0007669"/>
    <property type="project" value="TreeGrafter"/>
</dbReference>
<evidence type="ECO:0000256" key="3">
    <source>
        <dbReference type="PROSITE-ProRule" id="PRU10141"/>
    </source>
</evidence>
<evidence type="ECO:0000256" key="2">
    <source>
        <dbReference type="ARBA" id="ARBA00022840"/>
    </source>
</evidence>
<evidence type="ECO:0000256" key="4">
    <source>
        <dbReference type="RuleBase" id="RU000304"/>
    </source>
</evidence>
<dbReference type="PANTHER" id="PTHR24346">
    <property type="entry name" value="MAP/MICROTUBULE AFFINITY-REGULATING KINASE"/>
    <property type="match status" value="1"/>
</dbReference>
<comment type="caution">
    <text evidence="6">The sequence shown here is derived from an EMBL/GenBank/DDBJ whole genome shotgun (WGS) entry which is preliminary data.</text>
</comment>
<dbReference type="InterPro" id="IPR017441">
    <property type="entry name" value="Protein_kinase_ATP_BS"/>
</dbReference>
<proteinExistence type="inferred from homology"/>
<evidence type="ECO:0000313" key="6">
    <source>
        <dbReference type="EMBL" id="ORZ36232.1"/>
    </source>
</evidence>
<feature type="domain" description="Protein kinase" evidence="5">
    <location>
        <begin position="4"/>
        <end position="315"/>
    </location>
</feature>
<accession>A0A1Y2HSW7</accession>
<keyword evidence="2 3" id="KW-0067">ATP-binding</keyword>
<evidence type="ECO:0000313" key="7">
    <source>
        <dbReference type="Proteomes" id="UP000193411"/>
    </source>
</evidence>
<evidence type="ECO:0000256" key="1">
    <source>
        <dbReference type="ARBA" id="ARBA00022741"/>
    </source>
</evidence>
<dbReference type="PROSITE" id="PS50011">
    <property type="entry name" value="PROTEIN_KINASE_DOM"/>
    <property type="match status" value="1"/>
</dbReference>
<dbReference type="InterPro" id="IPR011009">
    <property type="entry name" value="Kinase-like_dom_sf"/>
</dbReference>
<gene>
    <name evidence="6" type="ORF">BCR44DRAFT_123265</name>
</gene>
<dbReference type="SUPFAM" id="SSF56112">
    <property type="entry name" value="Protein kinase-like (PK-like)"/>
    <property type="match status" value="1"/>
</dbReference>
<dbReference type="GO" id="GO:0005524">
    <property type="term" value="F:ATP binding"/>
    <property type="evidence" value="ECO:0007669"/>
    <property type="project" value="UniProtKB-UniRule"/>
</dbReference>
<dbReference type="InterPro" id="IPR000719">
    <property type="entry name" value="Prot_kinase_dom"/>
</dbReference>